<dbReference type="Proteomes" id="UP000481339">
    <property type="component" value="Unassembled WGS sequence"/>
</dbReference>
<reference evidence="2 3" key="1">
    <citation type="submission" date="2019-09" db="EMBL/GenBank/DDBJ databases">
        <title>Phylogeny of genus Pseudoclavibacter and closely related genus.</title>
        <authorList>
            <person name="Li Y."/>
        </authorList>
    </citation>
    <scope>NUCLEOTIDE SEQUENCE [LARGE SCALE GENOMIC DNA]</scope>
    <source>
        <strain evidence="2 3">JCM 16921</strain>
    </source>
</reference>
<evidence type="ECO:0000256" key="1">
    <source>
        <dbReference type="SAM" id="MobiDB-lite"/>
    </source>
</evidence>
<evidence type="ECO:0000313" key="3">
    <source>
        <dbReference type="Proteomes" id="UP000481339"/>
    </source>
</evidence>
<proteinExistence type="predicted"/>
<dbReference type="RefSeq" id="WP_158035756.1">
    <property type="nucleotide sequence ID" value="NZ_BAAAZV010000003.1"/>
</dbReference>
<evidence type="ECO:0000313" key="2">
    <source>
        <dbReference type="EMBL" id="KAB1632834.1"/>
    </source>
</evidence>
<name>A0A7C8BP66_9MICO</name>
<dbReference type="AlphaFoldDB" id="A0A7C8BP66"/>
<sequence>MTALSVRRVRADATVRFPIDFSTMPPPPAASHPARSGVLPDPADPARDGQVALAGAADGGREVTGPSMPAGHPAEQTEPATALLEGAHGRRFDLDDYFAPDQYFD</sequence>
<dbReference type="EMBL" id="WBKA01000002">
    <property type="protein sequence ID" value="KAB1632834.1"/>
    <property type="molecule type" value="Genomic_DNA"/>
</dbReference>
<gene>
    <name evidence="2" type="ORF">F8O02_02935</name>
</gene>
<feature type="region of interest" description="Disordered" evidence="1">
    <location>
        <begin position="20"/>
        <end position="77"/>
    </location>
</feature>
<protein>
    <submittedName>
        <fullName evidence="2">Uncharacterized protein</fullName>
    </submittedName>
</protein>
<keyword evidence="3" id="KW-1185">Reference proteome</keyword>
<organism evidence="2 3">
    <name type="scientific">Pseudoclavibacter caeni</name>
    <dbReference type="NCBI Taxonomy" id="908846"/>
    <lineage>
        <taxon>Bacteria</taxon>
        <taxon>Bacillati</taxon>
        <taxon>Actinomycetota</taxon>
        <taxon>Actinomycetes</taxon>
        <taxon>Micrococcales</taxon>
        <taxon>Microbacteriaceae</taxon>
        <taxon>Pseudoclavibacter</taxon>
    </lineage>
</organism>
<comment type="caution">
    <text evidence="2">The sequence shown here is derived from an EMBL/GenBank/DDBJ whole genome shotgun (WGS) entry which is preliminary data.</text>
</comment>
<accession>A0A7C8BP66</accession>